<gene>
    <name evidence="1" type="ORF">PQR01_40500</name>
</gene>
<name>A0ACC7NS02_9BURK</name>
<dbReference type="Proteomes" id="UP001629235">
    <property type="component" value="Unassembled WGS sequence"/>
</dbReference>
<sequence length="67" mass="7248">MANGDAVIGDHNLLDEQSRDALTVLNVEGRSIAAQTPQESRERFRQPQGGFGSAELRPTLDAPWSAV</sequence>
<organism evidence="1 2">
    <name type="scientific">Paraburkholderia rhynchosiae</name>
    <dbReference type="NCBI Taxonomy" id="487049"/>
    <lineage>
        <taxon>Bacteria</taxon>
        <taxon>Pseudomonadati</taxon>
        <taxon>Pseudomonadota</taxon>
        <taxon>Betaproteobacteria</taxon>
        <taxon>Burkholderiales</taxon>
        <taxon>Burkholderiaceae</taxon>
        <taxon>Paraburkholderia</taxon>
    </lineage>
</organism>
<keyword evidence="2" id="KW-1185">Reference proteome</keyword>
<evidence type="ECO:0000313" key="1">
    <source>
        <dbReference type="EMBL" id="MFM0109470.1"/>
    </source>
</evidence>
<proteinExistence type="predicted"/>
<evidence type="ECO:0000313" key="2">
    <source>
        <dbReference type="Proteomes" id="UP001629235"/>
    </source>
</evidence>
<feature type="non-terminal residue" evidence="1">
    <location>
        <position position="67"/>
    </location>
</feature>
<comment type="caution">
    <text evidence="1">The sequence shown here is derived from an EMBL/GenBank/DDBJ whole genome shotgun (WGS) entry which is preliminary data.</text>
</comment>
<reference evidence="1 2" key="1">
    <citation type="journal article" date="2024" name="Chem. Sci.">
        <title>Discovery of megapolipeptins by genome mining of a Burkholderiales bacteria collection.</title>
        <authorList>
            <person name="Paulo B.S."/>
            <person name="Recchia M.J.J."/>
            <person name="Lee S."/>
            <person name="Fergusson C.H."/>
            <person name="Romanowski S.B."/>
            <person name="Hernandez A."/>
            <person name="Krull N."/>
            <person name="Liu D.Y."/>
            <person name="Cavanagh H."/>
            <person name="Bos A."/>
            <person name="Gray C.A."/>
            <person name="Murphy B.T."/>
            <person name="Linington R.G."/>
            <person name="Eustaquio A.S."/>
        </authorList>
    </citation>
    <scope>NUCLEOTIDE SEQUENCE [LARGE SCALE GENOMIC DNA]</scope>
    <source>
        <strain evidence="1 2">RL18-126-BIB-B</strain>
    </source>
</reference>
<dbReference type="EMBL" id="JAQQDW010000243">
    <property type="protein sequence ID" value="MFM0109470.1"/>
    <property type="molecule type" value="Genomic_DNA"/>
</dbReference>
<protein>
    <submittedName>
        <fullName evidence="1">Uncharacterized protein</fullName>
    </submittedName>
</protein>
<accession>A0ACC7NS02</accession>